<organism evidence="1 2">
    <name type="scientific">Sphingobacterium cellulitidis</name>
    <dbReference type="NCBI Taxonomy" id="1768011"/>
    <lineage>
        <taxon>Bacteria</taxon>
        <taxon>Pseudomonadati</taxon>
        <taxon>Bacteroidota</taxon>
        <taxon>Sphingobacteriia</taxon>
        <taxon>Sphingobacteriales</taxon>
        <taxon>Sphingobacteriaceae</taxon>
        <taxon>Sphingobacterium</taxon>
    </lineage>
</organism>
<gene>
    <name evidence="1" type="ORF">GCM10011516_14910</name>
</gene>
<dbReference type="AlphaFoldDB" id="A0A8H9KU20"/>
<accession>A0A8H9KU20</accession>
<protein>
    <submittedName>
        <fullName evidence="1">Uncharacterized protein</fullName>
    </submittedName>
</protein>
<name>A0A8H9KU20_9SPHI</name>
<keyword evidence="2" id="KW-1185">Reference proteome</keyword>
<dbReference type="Proteomes" id="UP000614460">
    <property type="component" value="Unassembled WGS sequence"/>
</dbReference>
<reference evidence="1" key="1">
    <citation type="journal article" date="2014" name="Int. J. Syst. Evol. Microbiol.">
        <title>Complete genome sequence of Corynebacterium casei LMG S-19264T (=DSM 44701T), isolated from a smear-ripened cheese.</title>
        <authorList>
            <consortium name="US DOE Joint Genome Institute (JGI-PGF)"/>
            <person name="Walter F."/>
            <person name="Albersmeier A."/>
            <person name="Kalinowski J."/>
            <person name="Ruckert C."/>
        </authorList>
    </citation>
    <scope>NUCLEOTIDE SEQUENCE</scope>
    <source>
        <strain evidence="1">CGMCC 1.15966</strain>
    </source>
</reference>
<sequence>MIGWRTLKRTNNDEKIRIESDNIKYLSKIDKPFGDGKVKFDAHGRLGYLHGSPVCDMIFVRNDISDNIIYREIAEEWFDPESQKARDFKWPEESSLKN</sequence>
<reference evidence="1" key="2">
    <citation type="submission" date="2020-09" db="EMBL/GenBank/DDBJ databases">
        <authorList>
            <person name="Sun Q."/>
            <person name="Zhou Y."/>
        </authorList>
    </citation>
    <scope>NUCLEOTIDE SEQUENCE</scope>
    <source>
        <strain evidence="1">CGMCC 1.15966</strain>
    </source>
</reference>
<proteinExistence type="predicted"/>
<dbReference type="EMBL" id="BMKM01000003">
    <property type="protein sequence ID" value="GGE18288.1"/>
    <property type="molecule type" value="Genomic_DNA"/>
</dbReference>
<evidence type="ECO:0000313" key="2">
    <source>
        <dbReference type="Proteomes" id="UP000614460"/>
    </source>
</evidence>
<evidence type="ECO:0000313" key="1">
    <source>
        <dbReference type="EMBL" id="GGE18288.1"/>
    </source>
</evidence>
<comment type="caution">
    <text evidence="1">The sequence shown here is derived from an EMBL/GenBank/DDBJ whole genome shotgun (WGS) entry which is preliminary data.</text>
</comment>